<evidence type="ECO:0000313" key="2">
    <source>
        <dbReference type="Proteomes" id="UP000885680"/>
    </source>
</evidence>
<comment type="caution">
    <text evidence="1">The sequence shown here is derived from an EMBL/GenBank/DDBJ whole genome shotgun (WGS) entry which is preliminary data.</text>
</comment>
<proteinExistence type="predicted"/>
<gene>
    <name evidence="1" type="ORF">ENH89_05490</name>
</gene>
<reference evidence="1" key="1">
    <citation type="journal article" date="2020" name="mSystems">
        <title>Genome- and Community-Level Interaction Insights into Carbon Utilization and Element Cycling Functions of Hydrothermarchaeota in Hydrothermal Sediment.</title>
        <authorList>
            <person name="Zhou Z."/>
            <person name="Liu Y."/>
            <person name="Xu W."/>
            <person name="Pan J."/>
            <person name="Luo Z.H."/>
            <person name="Li M."/>
        </authorList>
    </citation>
    <scope>NUCLEOTIDE SEQUENCE</scope>
    <source>
        <strain evidence="1">HyVt-347</strain>
    </source>
</reference>
<evidence type="ECO:0000313" key="1">
    <source>
        <dbReference type="EMBL" id="HET99814.1"/>
    </source>
</evidence>
<dbReference type="AlphaFoldDB" id="A0A9C9NEJ9"/>
<feature type="non-terminal residue" evidence="1">
    <location>
        <position position="1"/>
    </location>
</feature>
<organism evidence="1 2">
    <name type="scientific">Aurantimonas coralicida</name>
    <dbReference type="NCBI Taxonomy" id="182270"/>
    <lineage>
        <taxon>Bacteria</taxon>
        <taxon>Pseudomonadati</taxon>
        <taxon>Pseudomonadota</taxon>
        <taxon>Alphaproteobacteria</taxon>
        <taxon>Hyphomicrobiales</taxon>
        <taxon>Aurantimonadaceae</taxon>
        <taxon>Aurantimonas</taxon>
    </lineage>
</organism>
<dbReference type="Gene3D" id="6.10.140.430">
    <property type="match status" value="1"/>
</dbReference>
<evidence type="ECO:0008006" key="3">
    <source>
        <dbReference type="Google" id="ProtNLM"/>
    </source>
</evidence>
<sequence length="89" mass="9759">LAGLPPKAVERARQVLAELERGEQGEKRTAFVDDLPLFSAVARRAETHSRESEPDHALRDALAALDPDSLSPRDALEALYRLTALARLS</sequence>
<dbReference type="Proteomes" id="UP000885680">
    <property type="component" value="Unassembled WGS sequence"/>
</dbReference>
<accession>A0A9C9NEJ9</accession>
<name>A0A9C9NEJ9_9HYPH</name>
<dbReference type="EMBL" id="DRGN01000069">
    <property type="protein sequence ID" value="HET99814.1"/>
    <property type="molecule type" value="Genomic_DNA"/>
</dbReference>
<protein>
    <recommendedName>
        <fullName evidence="3">DNA mismatch repair protein MutS</fullName>
    </recommendedName>
</protein>